<evidence type="ECO:0000313" key="13">
    <source>
        <dbReference type="Proteomes" id="UP001164803"/>
    </source>
</evidence>
<feature type="transmembrane region" description="Helical" evidence="9">
    <location>
        <begin position="204"/>
        <end position="223"/>
    </location>
</feature>
<dbReference type="InterPro" id="IPR003660">
    <property type="entry name" value="HAMP_dom"/>
</dbReference>
<keyword evidence="6 8" id="KW-0807">Transducer</keyword>
<comment type="subcellular location">
    <subcellularLocation>
        <location evidence="1">Cell membrane</location>
        <topology evidence="1">Multi-pass membrane protein</topology>
    </subcellularLocation>
</comment>
<evidence type="ECO:0000256" key="7">
    <source>
        <dbReference type="ARBA" id="ARBA00029447"/>
    </source>
</evidence>
<evidence type="ECO:0000256" key="6">
    <source>
        <dbReference type="ARBA" id="ARBA00023224"/>
    </source>
</evidence>
<evidence type="ECO:0000259" key="11">
    <source>
        <dbReference type="PROSITE" id="PS50885"/>
    </source>
</evidence>
<evidence type="ECO:0000256" key="2">
    <source>
        <dbReference type="ARBA" id="ARBA00022475"/>
    </source>
</evidence>
<comment type="similarity">
    <text evidence="7">Belongs to the methyl-accepting chemotaxis (MCP) protein family.</text>
</comment>
<evidence type="ECO:0000313" key="12">
    <source>
        <dbReference type="EMBL" id="WAH35637.1"/>
    </source>
</evidence>
<dbReference type="CDD" id="cd06225">
    <property type="entry name" value="HAMP"/>
    <property type="match status" value="1"/>
</dbReference>
<dbReference type="Gene3D" id="1.10.8.500">
    <property type="entry name" value="HAMP domain in histidine kinase"/>
    <property type="match status" value="1"/>
</dbReference>
<evidence type="ECO:0000256" key="4">
    <source>
        <dbReference type="ARBA" id="ARBA00022989"/>
    </source>
</evidence>
<dbReference type="RefSeq" id="WP_268042920.1">
    <property type="nucleotide sequence ID" value="NZ_CP104064.1"/>
</dbReference>
<accession>A0ABY6YYD5</accession>
<dbReference type="SMART" id="SM00304">
    <property type="entry name" value="HAMP"/>
    <property type="match status" value="1"/>
</dbReference>
<organism evidence="12 13">
    <name type="scientific">Alicyclobacillus dauci</name>
    <dbReference type="NCBI Taxonomy" id="1475485"/>
    <lineage>
        <taxon>Bacteria</taxon>
        <taxon>Bacillati</taxon>
        <taxon>Bacillota</taxon>
        <taxon>Bacilli</taxon>
        <taxon>Bacillales</taxon>
        <taxon>Alicyclobacillaceae</taxon>
        <taxon>Alicyclobacillus</taxon>
    </lineage>
</organism>
<dbReference type="SUPFAM" id="SSF58104">
    <property type="entry name" value="Methyl-accepting chemotaxis protein (MCP) signaling domain"/>
    <property type="match status" value="1"/>
</dbReference>
<feature type="domain" description="HAMP" evidence="11">
    <location>
        <begin position="224"/>
        <end position="277"/>
    </location>
</feature>
<evidence type="ECO:0000256" key="5">
    <source>
        <dbReference type="ARBA" id="ARBA00023136"/>
    </source>
</evidence>
<dbReference type="CDD" id="cd11386">
    <property type="entry name" value="MCP_signal"/>
    <property type="match status" value="1"/>
</dbReference>
<evidence type="ECO:0000256" key="8">
    <source>
        <dbReference type="PROSITE-ProRule" id="PRU00284"/>
    </source>
</evidence>
<feature type="domain" description="Methyl-accepting transducer" evidence="10">
    <location>
        <begin position="296"/>
        <end position="532"/>
    </location>
</feature>
<feature type="transmembrane region" description="Helical" evidence="9">
    <location>
        <begin position="12"/>
        <end position="34"/>
    </location>
</feature>
<dbReference type="InterPro" id="IPR004089">
    <property type="entry name" value="MCPsignal_dom"/>
</dbReference>
<dbReference type="Gene3D" id="1.10.287.950">
    <property type="entry name" value="Methyl-accepting chemotaxis protein"/>
    <property type="match status" value="1"/>
</dbReference>
<keyword evidence="2" id="KW-1003">Cell membrane</keyword>
<dbReference type="Pfam" id="PF17200">
    <property type="entry name" value="sCache_2"/>
    <property type="match status" value="1"/>
</dbReference>
<dbReference type="PROSITE" id="PS50885">
    <property type="entry name" value="HAMP"/>
    <property type="match status" value="1"/>
</dbReference>
<dbReference type="Pfam" id="PF00015">
    <property type="entry name" value="MCPsignal"/>
    <property type="match status" value="1"/>
</dbReference>
<keyword evidence="13" id="KW-1185">Reference proteome</keyword>
<protein>
    <submittedName>
        <fullName evidence="12">Methyl-accepting chemotaxis protein</fullName>
    </submittedName>
</protein>
<dbReference type="Pfam" id="PF00672">
    <property type="entry name" value="HAMP"/>
    <property type="match status" value="1"/>
</dbReference>
<dbReference type="PANTHER" id="PTHR32089">
    <property type="entry name" value="METHYL-ACCEPTING CHEMOTAXIS PROTEIN MCPB"/>
    <property type="match status" value="1"/>
</dbReference>
<sequence length="582" mass="62197">MPKSTLSLKAKLILFSLVLLIVPSLVVGLLAYSVSRNQLNQAGRIELKNSVQQINASIGMLNSEVKAGKITLANAQEMVKEEMLGPKRPNGTRPINKNFNLGKNGYLSAIISQTGAFAAHPALEGKGNLNLKSPDGQYITKELVQVGSQPNGGFITYKWPLPNSKQVAYKITYTAKAPAWGWVVTGGSYMSDFNSGATVVLHDLFITLGITIVLGVFATLLFARRISNPIVALALQANRVSNGDLTVKPLVSKTKDEVGRLVSGFNDMTESLKRVIMQVTNTVHQVAASAEELSASAEENSRAVEHVTQSIQQVTDGAEQQYTSIESSMQTISNLSTNLSSIADRSHEVTQSIGETSKRAESGGDSVESIIQQMQSIDGKVRELSASVHSLESQSEQIGNITEVIKGIAEQTNLLALNAAIEAARAGDSGRGFAVVAAEVRKLAEQSGASASQIEQLIAGIQTETKRAVGSMEECNVEVEQGIQKVGTAKVTFKEIESAVAHVQGQMDAVSESIQRISDGSEQIRKVMDGVFCVTEQTSASMQNISASSQEQLASMEEISGSAAALTELAEELQSNIRVFRV</sequence>
<name>A0ABY6YYD5_9BACL</name>
<dbReference type="PANTHER" id="PTHR32089:SF114">
    <property type="entry name" value="METHYL-ACCEPTING CHEMOTAXIS PROTEIN MCPB"/>
    <property type="match status" value="1"/>
</dbReference>
<keyword evidence="3 9" id="KW-0812">Transmembrane</keyword>
<gene>
    <name evidence="12" type="ORF">NZD86_15320</name>
</gene>
<keyword evidence="5 9" id="KW-0472">Membrane</keyword>
<evidence type="ECO:0000259" key="10">
    <source>
        <dbReference type="PROSITE" id="PS50111"/>
    </source>
</evidence>
<dbReference type="EMBL" id="CP104064">
    <property type="protein sequence ID" value="WAH35637.1"/>
    <property type="molecule type" value="Genomic_DNA"/>
</dbReference>
<evidence type="ECO:0000256" key="9">
    <source>
        <dbReference type="SAM" id="Phobius"/>
    </source>
</evidence>
<evidence type="ECO:0000256" key="3">
    <source>
        <dbReference type="ARBA" id="ARBA00022692"/>
    </source>
</evidence>
<reference evidence="12" key="1">
    <citation type="submission" date="2022-08" db="EMBL/GenBank/DDBJ databases">
        <title>Alicyclobacillus dauci DSM2870, complete genome.</title>
        <authorList>
            <person name="Wang Q."/>
            <person name="Cai R."/>
            <person name="Wang Z."/>
        </authorList>
    </citation>
    <scope>NUCLEOTIDE SEQUENCE</scope>
    <source>
        <strain evidence="12">DSM 28700</strain>
    </source>
</reference>
<dbReference type="SMART" id="SM01049">
    <property type="entry name" value="Cache_2"/>
    <property type="match status" value="1"/>
</dbReference>
<proteinExistence type="inferred from homology"/>
<dbReference type="InterPro" id="IPR033480">
    <property type="entry name" value="sCache_2"/>
</dbReference>
<dbReference type="SMART" id="SM00283">
    <property type="entry name" value="MA"/>
    <property type="match status" value="1"/>
</dbReference>
<dbReference type="Proteomes" id="UP001164803">
    <property type="component" value="Chromosome"/>
</dbReference>
<dbReference type="PROSITE" id="PS50111">
    <property type="entry name" value="CHEMOTAXIS_TRANSDUC_2"/>
    <property type="match status" value="1"/>
</dbReference>
<evidence type="ECO:0000256" key="1">
    <source>
        <dbReference type="ARBA" id="ARBA00004651"/>
    </source>
</evidence>
<dbReference type="Gene3D" id="3.30.450.20">
    <property type="entry name" value="PAS domain"/>
    <property type="match status" value="1"/>
</dbReference>
<keyword evidence="4 9" id="KW-1133">Transmembrane helix</keyword>